<sequence>MKYREILLEQLKALPYFNKETISQICKQYEIKSTTVDSYINRSLAHKEIIHLKNGLYISADFYHKNKSDISYSFYLANVLRMPSYISSWAALQYYNLATEIIHAVTSVTPKITKTYSTKAGIFEYHSIKKELFSGFSLVKGRFDFFLASPSKALFDLLYFKTRQFRGVKQEAIDALIPELRIDIDEMDKQEREKLYAMIKKYIRHE</sequence>
<proteinExistence type="predicted"/>
<evidence type="ECO:0000313" key="1">
    <source>
        <dbReference type="EMBL" id="KAF0135120.1"/>
    </source>
</evidence>
<dbReference type="Proteomes" id="UP000488506">
    <property type="component" value="Unassembled WGS sequence"/>
</dbReference>
<evidence type="ECO:0000313" key="2">
    <source>
        <dbReference type="Proteomes" id="UP000488506"/>
    </source>
</evidence>
<dbReference type="EMBL" id="WPAF01000002">
    <property type="protein sequence ID" value="KAF0135120.1"/>
    <property type="molecule type" value="Genomic_DNA"/>
</dbReference>
<gene>
    <name evidence="1" type="ORF">FD145_258</name>
</gene>
<reference evidence="1 2" key="1">
    <citation type="submission" date="2019-12" db="EMBL/GenBank/DDBJ databases">
        <authorList>
            <person name="Wolfe R."/>
            <person name="Danczak R."/>
            <person name="Wilkins M."/>
        </authorList>
    </citation>
    <scope>NUCLEOTIDE SEQUENCE [LARGE SCALE GENOMIC DNA]</scope>
    <source>
        <strain evidence="1">X2_MaxBin.013</strain>
    </source>
</reference>
<dbReference type="AlphaFoldDB" id="A0A833P0G8"/>
<evidence type="ECO:0008006" key="3">
    <source>
        <dbReference type="Google" id="ProtNLM"/>
    </source>
</evidence>
<accession>A0A833P0G8</accession>
<comment type="caution">
    <text evidence="1">The sequence shown here is derived from an EMBL/GenBank/DDBJ whole genome shotgun (WGS) entry which is preliminary data.</text>
</comment>
<organism evidence="1 2">
    <name type="scientific">Candidatus Saganbacteria bacterium</name>
    <dbReference type="NCBI Taxonomy" id="2575572"/>
    <lineage>
        <taxon>Bacteria</taxon>
        <taxon>Bacillati</taxon>
        <taxon>Saganbacteria</taxon>
    </lineage>
</organism>
<name>A0A833P0G8_UNCSA</name>
<protein>
    <recommendedName>
        <fullName evidence="3">AbiEi antitoxin C-terminal domain-containing protein</fullName>
    </recommendedName>
</protein>